<protein>
    <submittedName>
        <fullName evidence="3">ShKT domain-containing protein</fullName>
    </submittedName>
</protein>
<evidence type="ECO:0000313" key="3">
    <source>
        <dbReference type="WBParaSite" id="jg24485"/>
    </source>
</evidence>
<sequence>MIIGSSQSEFTHSSGFSSTRRRSNLQCKRKEFETMGWPLRYTSEDPSSQQSSSNISDEDQGNGSLGSGSTGSDSEFSSEDSSDKNRDKGKQGNRNSSSTCLDKRHPITGLHGGIWLSVMRTECPKTCKICT</sequence>
<feature type="compositionally biased region" description="Polar residues" evidence="1">
    <location>
        <begin position="1"/>
        <end position="18"/>
    </location>
</feature>
<feature type="compositionally biased region" description="Basic and acidic residues" evidence="1">
    <location>
        <begin position="81"/>
        <end position="90"/>
    </location>
</feature>
<dbReference type="WBParaSite" id="jg24485">
    <property type="protein sequence ID" value="jg24485"/>
    <property type="gene ID" value="jg24485"/>
</dbReference>
<proteinExistence type="predicted"/>
<organism evidence="2 3">
    <name type="scientific">Ditylenchus dipsaci</name>
    <dbReference type="NCBI Taxonomy" id="166011"/>
    <lineage>
        <taxon>Eukaryota</taxon>
        <taxon>Metazoa</taxon>
        <taxon>Ecdysozoa</taxon>
        <taxon>Nematoda</taxon>
        <taxon>Chromadorea</taxon>
        <taxon>Rhabditida</taxon>
        <taxon>Tylenchina</taxon>
        <taxon>Tylenchomorpha</taxon>
        <taxon>Sphaerularioidea</taxon>
        <taxon>Anguinidae</taxon>
        <taxon>Anguininae</taxon>
        <taxon>Ditylenchus</taxon>
    </lineage>
</organism>
<dbReference type="Proteomes" id="UP000887574">
    <property type="component" value="Unplaced"/>
</dbReference>
<evidence type="ECO:0000256" key="1">
    <source>
        <dbReference type="SAM" id="MobiDB-lite"/>
    </source>
</evidence>
<dbReference type="AlphaFoldDB" id="A0A915DZ59"/>
<name>A0A915DZ59_9BILA</name>
<reference evidence="3" key="1">
    <citation type="submission" date="2022-11" db="UniProtKB">
        <authorList>
            <consortium name="WormBaseParasite"/>
        </authorList>
    </citation>
    <scope>IDENTIFICATION</scope>
</reference>
<accession>A0A915DZ59</accession>
<feature type="region of interest" description="Disordered" evidence="1">
    <location>
        <begin position="1"/>
        <end position="108"/>
    </location>
</feature>
<keyword evidence="2" id="KW-1185">Reference proteome</keyword>
<evidence type="ECO:0000313" key="2">
    <source>
        <dbReference type="Proteomes" id="UP000887574"/>
    </source>
</evidence>
<feature type="compositionally biased region" description="Low complexity" evidence="1">
    <location>
        <begin position="44"/>
        <end position="55"/>
    </location>
</feature>